<feature type="domain" description="Cadherin" evidence="23">
    <location>
        <begin position="444"/>
        <end position="575"/>
    </location>
</feature>
<dbReference type="Pfam" id="PF25374">
    <property type="entry name" value="Cadherin_FAT4_N"/>
    <property type="match status" value="1"/>
</dbReference>
<dbReference type="SMART" id="SM00282">
    <property type="entry name" value="LamG"/>
    <property type="match status" value="2"/>
</dbReference>
<dbReference type="GO" id="GO:0007157">
    <property type="term" value="P:heterophilic cell-cell adhesion via plasma membrane cell adhesion molecules"/>
    <property type="evidence" value="ECO:0007669"/>
    <property type="project" value="Ensembl"/>
</dbReference>
<feature type="domain" description="Cadherin" evidence="23">
    <location>
        <begin position="2999"/>
        <end position="3109"/>
    </location>
</feature>
<feature type="domain" description="Cadherin" evidence="23">
    <location>
        <begin position="3216"/>
        <end position="3320"/>
    </location>
</feature>
<feature type="domain" description="Cadherin" evidence="23">
    <location>
        <begin position="1552"/>
        <end position="1653"/>
    </location>
</feature>
<evidence type="ECO:0000256" key="9">
    <source>
        <dbReference type="ARBA" id="ARBA00022989"/>
    </source>
</evidence>
<dbReference type="FunFam" id="2.10.25.10:FF:000168">
    <property type="entry name" value="FAT atypical cadherin 4"/>
    <property type="match status" value="1"/>
</dbReference>
<feature type="domain" description="Cadherin" evidence="23">
    <location>
        <begin position="3425"/>
        <end position="3530"/>
    </location>
</feature>
<dbReference type="GO" id="GO:0048565">
    <property type="term" value="P:digestive tract development"/>
    <property type="evidence" value="ECO:0007669"/>
    <property type="project" value="Ensembl"/>
</dbReference>
<dbReference type="FunFam" id="2.60.40.60:FF:000029">
    <property type="entry name" value="Cadherin EGF LAG seven-pass G-type receptor 3"/>
    <property type="match status" value="1"/>
</dbReference>
<dbReference type="GO" id="GO:0072137">
    <property type="term" value="P:condensed mesenchymal cell proliferation"/>
    <property type="evidence" value="ECO:0007669"/>
    <property type="project" value="Ensembl"/>
</dbReference>
<feature type="domain" description="Cadherin" evidence="23">
    <location>
        <begin position="2279"/>
        <end position="2383"/>
    </location>
</feature>
<dbReference type="InterPro" id="IPR049883">
    <property type="entry name" value="NOTCH1_EGF-like"/>
</dbReference>
<dbReference type="SMART" id="SM00112">
    <property type="entry name" value="CA"/>
    <property type="match status" value="34"/>
</dbReference>
<dbReference type="KEGG" id="cpoo:109309340"/>
<keyword evidence="25" id="KW-1185">Reference proteome</keyword>
<dbReference type="InterPro" id="IPR018097">
    <property type="entry name" value="EGF_Ca-bd_CS"/>
</dbReference>
<feature type="domain" description="Cadherin" evidence="23">
    <location>
        <begin position="3110"/>
        <end position="3215"/>
    </location>
</feature>
<dbReference type="CDD" id="cd11304">
    <property type="entry name" value="Cadherin_repeat"/>
    <property type="match status" value="34"/>
</dbReference>
<dbReference type="FunFam" id="2.10.25.10:FF:000066">
    <property type="entry name" value="FAT atypical cadherin 4"/>
    <property type="match status" value="1"/>
</dbReference>
<dbReference type="GO" id="GO:0021987">
    <property type="term" value="P:cerebral cortex development"/>
    <property type="evidence" value="ECO:0007669"/>
    <property type="project" value="Ensembl"/>
</dbReference>
<dbReference type="FunFam" id="2.60.40.60:FF:000108">
    <property type="entry name" value="FAT atypical cadherin 4"/>
    <property type="match status" value="1"/>
</dbReference>
<dbReference type="Pfam" id="PF00008">
    <property type="entry name" value="EGF"/>
    <property type="match status" value="2"/>
</dbReference>
<proteinExistence type="predicted"/>
<feature type="domain" description="Cadherin" evidence="23">
    <location>
        <begin position="1335"/>
        <end position="1439"/>
    </location>
</feature>
<dbReference type="SMART" id="SM00181">
    <property type="entry name" value="EGF"/>
    <property type="match status" value="6"/>
</dbReference>
<feature type="domain" description="EGF-like" evidence="22">
    <location>
        <begin position="4064"/>
        <end position="4100"/>
    </location>
</feature>
<evidence type="ECO:0000256" key="18">
    <source>
        <dbReference type="PROSITE-ProRule" id="PRU00076"/>
    </source>
</evidence>
<comment type="caution">
    <text evidence="18">Lacks conserved residue(s) required for the propagation of feature annotation.</text>
</comment>
<dbReference type="InterPro" id="IPR002126">
    <property type="entry name" value="Cadherin-like_dom"/>
</dbReference>
<dbReference type="PRINTS" id="PR00205">
    <property type="entry name" value="CADHERIN"/>
</dbReference>
<dbReference type="InterPro" id="IPR000152">
    <property type="entry name" value="EGF-type_Asp/Asn_hydroxyl_site"/>
</dbReference>
<dbReference type="CTD" id="79633"/>
<dbReference type="Proteomes" id="UP000594220">
    <property type="component" value="Unplaced"/>
</dbReference>
<feature type="domain" description="Cadherin" evidence="23">
    <location>
        <begin position="2593"/>
        <end position="2693"/>
    </location>
</feature>
<dbReference type="PROSITE" id="PS01187">
    <property type="entry name" value="EGF_CA"/>
    <property type="match status" value="1"/>
</dbReference>
<feature type="domain" description="Cadherin" evidence="23">
    <location>
        <begin position="698"/>
        <end position="813"/>
    </location>
</feature>
<feature type="domain" description="Cadherin" evidence="23">
    <location>
        <begin position="2694"/>
        <end position="2795"/>
    </location>
</feature>
<dbReference type="SUPFAM" id="SSF57196">
    <property type="entry name" value="EGF/Laminin"/>
    <property type="match status" value="1"/>
</dbReference>
<sequence length="5109" mass="554763">MYKWAASAEAPGRRSASAAGAGTLPWRLPCSPPRLSRRRVSTPARAARAGGAGDAGSCSPPPSPLDAWAQADLPFAAVLSWIATPPRQAACPSAMGWPASPAWLLLCALVLPLPPPVRAEPRQVFQVLEEQPAGAWVGTVATRPGFTYRLSEHHALFSINATSGALHTRATIDRESLTSDVMDLVVLSSQPTYPSEVRVLVLDLNDNAPVFPDPSIVVTFKEDTGSGRQLILDTATDADSGTNGVDHSSYRIVGGNEEGRFRLNITLNPSGEGAFLHLVSRGGLDREATPTYQLLVQVEDKGEPRRRGYLQVNVTVQDINDNPPVFSQALYQARVPEDAPVGASILQVAAADADEGTNADIRYCLEGAEGGGGEGAGNIPFEVDPESGVIRIREPLDYELRRQYSLTVQATDRGVPALSGRAEALIHLIDVNDNEPRVKFRYFPATSRFASVDENAAPGTVVALLTVSDADSPAANGNISVSILAGNEQRHFEVQSSKVPNLSLIKVAAALDRERIPAYNLTVAVADNFGAPPPSPGSSSPSLSPDGAVPAPVSRSSVASLVIFVNDINDHPPVFGQSVYQVNISEEVPLGSYVRGLSATDRDSGLNANLKYSIVSGNDLGWFRISEHSGLVTTAGTDTGITGPSNGILASGGLDRERASEVVLNISARDQGVQPKFSYAQLMVTILDVNDNRPRFSQPEGYQVSLAENSPSGTELLVLSATDGDLGDNGTVRFSLQEAEPTVAAVGPLIAPRRVFRLDPVSGKLSTITQLDREEQSYYSLQVLATDLGSPPLSSVARVNVSVLDVNDNSPVFYPVQYFAHIQENEPAGSYLTTVSATDPDMGLNGTVKYSISAGDTSRFQIHSQTGVITTKIALDREEKTAYQLQIMATDGGHLHSQNQAIVTITVLDTQDNPPVFSQDVYSFVVFENVALGYHVGTVYASTMDLNTNITYLITTGDQRGMFAINKVTGQITTASIIDREEQAIYQLKVVASGGAITGDTMVNITVKDLNDNSPHFIHAVESVNVVENWKAGHTIFQAKAVDPDEGVNGMVLYSLKQNPKGLFSINEQNGNISLEGPLDITAGSYQVEILALDMGVPQLSSSFILAVSVHDVNDNSPVFDQLSYEVTILESEPVNSRFFKVQASDKDSGANGEIAYTITEGNTGDAFGIFPDGQLYIKSELDRELQERYILLVVASDRAVEPLSATVNVTIILEDVNDNRPLFNSTNYVFYFEEEQSGGSFVGKINAVDKDFGPNGEVRYSFENMQPDFELNTVTGEITSTHQFDRESLMRQRGAAVFSLTVIATDQGLPKPLKDQATVQIYMKDINDNAPKFLKDLYQATISELAANLTQVLRVSASDVDEGNNGLIHYSVIKGSEENQFAIDSVTGQVTLVGKLDHEATASYSLIIQAVDSGTVSLSSTCTLSIDVLDENDNSPSFPKSTLFVDVLENMRIGELVSSVTATDSDSGDNADLHYTITGTNNHGTFSISPNTGSIFLAKKLDFETQSLFKLNITAKDQGRPPRSSTMSVVIQVRDFNDNPPNFPPGDIFKSIVENIPVGSSVISVTARDPDADINGQLMYAIIQQMPRGNHFRIDEIRGMIFTNAEIDREFANLFELTVKATDQAVPVESRRFALKNVTILVTDQNDNVPVFISQNALAADPSVVIGSVLTTIIAADPDEGENGEVEYEIINGDTETFIVDRYSGDLRVASALVPSQLIYNLIVAATDLGPERRKSTTEMTVILQGVDGPVFTQPKYITILKEGEPIGTNVIAIEAASPRGSEAQVEYYIVSVRCEDKSLGRLFTIGRHTGVIQTAAILDREQGARLYLVDVYAIEKSAVLPRTQRAEVEITLQDINDNPPVFPTDMLDLTVEENIGDGSKIMQLTAMDADEGANALVTYTIISGADDSFHIDPESGDLIATKRLDRERRSKYSLLVRADDGLQSSDMRINITVSDVNDHTPKFSKPVYSFDIPEDTTPGSLVAAILATDDDSGVNGEITYTVSEDDEDGIFFLNPVTGVFNLTRILDYEMQQYYILTVRAEDGGGQYTAIRVYFNILDVNDNPPLFSLASYSTSLMEDLPPGSTILNFNVTDADDGPNSQLSYSIASGDSLGQFNIDKDGVLSIKKILDRESQSFYSLIVQVHDMASLPASRFTSTTQVSIILLDVNDNPPNFISPKLTYIPENTPIDTIVFKAQATDPDSGPNSYIEYTLQRPLGNKFSIGTIDGEVRLTGELDREAVSNYTLTVVATDKGQPSLSSSTDVVVIVLDINDNNPLFAQKQYKVEIDENTLTGTDLIQVFATDGDEETNGQVRYTIISGNTNNEFRIDSVTGVITVAKPLDREKEPAYTLTVQSSDRGSSPRTDTTTVNIMLMDINDFIPTFELSPYSVNVPENLETLPKVILQVVARDDDQGLNSKLTYILISGNEDGAFTLSATGELCLIKSLDRETKEKYVLLITAADSGSPALTGTGTIAVTVDDVNDNVPTFAFNMYSTTIPEDAPTGTDILLVNSSDADASVNAVISYKLIGGNSQFTINPSTGQIITSALLDRETKENYTLVVVASDGGFPRTLSSSTSVLVSVADVNDNPPKFQHHPYVTHIPSPTTSGSFVFAVTVTDADSGPNAELHYSLRGKNSEKFHIDPTRGAIMAADSLTGDSEVTFSVHVKDGGLYPKTDSTTVTVRFMNKAQFPQVQAEQHTFMFPENQAIGTLVTTVSGSSSRGGSLSYYIASGNLGNTFQIDQLTGQFSICQSLDFEAIQKFVVWIEARDMGFPPFSSYEKLEITVVDVNDNAPEFEQDPFIAEIIENLSPRKILTVTAVDKDSGPNAQLNYEIIDGNKENSFTINRATGEIKSVRPLDRERLAQYMLTIKAFDKGTPLQSTTVKVIVNILDENDNAPRFSQIFSASVPENAPLGYTVTRVTTSDEDIGVNAISRYSIRDPSLPFVINPSTGDITVSRPLNREDTDRYRMRVSAHDSGWTVSTDVTIFVTDVNDNAPRFTKPSYYLECPELTEVGLKVTQVSATDPDEGFNGQIFYFIKSQSEFFRINATSGEIFNKQYLKYQNSSGSSNFNINRHSFIVTSSDRGSPPLLSETTVTINIVDSNDNAPRFLASKYFTPVTKNVGIGTNLIKVTAVDDKDFGLNSEVGYFISNENNTNKFKLDSRTGWISVASSLMADLNQDFLIKVKAKDKGNPPLSAEVTVEIVITEENYHTPAFSQSHMSITIPESHAVGAIVRTVSARDRDAAMNGLIKYNISSGNEAGIFSINTSTGALTLAKSLDYELYQKHEIIVSATDGGWVARTGYCTVTVNVIDVNDNSPAFSPEDYFPNVLENAPSGTTVIRLNATDADSGPNAVIAYAIQSSDSDLFVIDPNTGIITTQGFLDYETKQSYHLTVKAFNVPDEERCSFASVNIQLEGTNEYVPRFVSKLYYFEVSEAASRGTVVGEVFASDRDMGSDGEVHYLIFGNSRKKGFQIDGRSGQIYVSGPLDREKEERISLKVLAKNFGSIRGADIDEVIVNITILDANDPPVFSLEVYNIQISEGVPPGTHVTFVSAFDSDSVPSWSRFSYFIGSGNDNGAFSINPQTGQVTVTAELDRETLPVYNLTVLAIDSGSPSATGSASLLVTLEDINDNGPTLSTSQGEVMENNRAGTLVMTLQSSDPDLPPNQGPFSYYLLSTGPATSYFSLSTAGVLTTTREIDREQIGDFFLSVITRDSGIPQMSSTGTVQIKVVDQNDNPSQPRTVEIFVHYYGNLFPGGILGKVKPQDPDVLDSFHCSLTSGVTSLFNIPGGTCDLNSQARSTDGTFDLTVLSNDGLHSAVTSSVRVFFAGFNNGTIDNSILLRLSVHTVKDFLTNHYLHFLRIANSQLTGLGTAVQLYGVYEDSNRTFLMAAVKRNNNLYVNPSGVATFFESIKEILFQQSGVRIESVDHDSCIQNPCQNGGSCLRRLAVSPALKSHESIPVIIMANEPLQPFVCRCLPGYDGNLCETDIDECLPSPCHNNGTCHNLVGGFSCSCPDGFTGMACERDINECLSSPCKNGAICHNFPGSFNCVCKTGYTGKTCDSAVNYCECNPCFNGGSCQSGVEGYYCHCPFGVFGNHCELNSYGFEELSYMEFPSMDPNNNYIYIKFATIKSNALMLYNYDNQTGEQAEFLALEITEERLRFSYNLGSGTYKLTTMKKVSDGQFHTVIARRAGMAASLTVDSCSEDQEPGYCTVSNVAVATDWTLDVQPNRVTVGGIRSLEPILQRRGQVESHDFVGCIMEFAVNGRPLEPSQALAAHGILDQCPRLEGACSISPCQHGGTCVDHWSWQQCHCKEGLTGKHCEKYMTADTALSLEGKGRLDYHMSQNKKREYLMRHGTRDNILEPPNVNRLEVKFRTRSENGILIHVQESSNYTTVKIKSGKVHYTSDAGIAGKVERNIQEVYTADGQWHSLLIEKNGSATILSIDRAYSRDILHVTQDFGGLNVLTVSLGGIPPNHAPRSTSAGFDGCIEYVKYGGENLPFAGKHSLATISKTDPSVKTGCRGPNVCASNPCWGELMCINQWYAYKCVPPGACASNPCQNGGSCEPGTHSGFTCSCPESYAGRTCEKVVACLGILCAQGHVCKGGVNGGHVCVPNPHPAELSLPLWAVPAIVGSCATVLALLVLSLILCNQCRGKKSKVQKEEKKKEKKKKGSENVAFDDPDNIPPYGDDMTVRKQPEGNPKPDIIERENPYLIYDETDIPHNTETIPSAPLASPEPEIEHYDIENASSIAPSDADIIQHYKQFRSHTPKFSIQRHSPLGFARQSPMPLGASSLTYQPSYSQGLRTTSLSHSACPTPNPLSRHSPAPFSKSSTFYRNSPARELHLSIREGSPLEMHNDVCQPGIFNYATRLGRRSKSPQTMATHGSSRPGSRLKQPIGQIPLETAPPVGLSIEEVERLNTPRPRNPSICSADHGRSSSEEDCRRPLSRTRNPADGIPAPESSSDSDSHESFTCSEMEYDRDKPMAYTSRMPKLSQVNESDADDEDNYGARLKPRRYPGRRAEGGPVGTQATTSNVAESTLPMKLGQQAGNFNWDNLLNWGPGFGHYVDVFKDLASLPEKAAATAANEESKGGTIKPVSKDGEAEQYV</sequence>
<dbReference type="Gene3D" id="2.60.120.200">
    <property type="match status" value="2"/>
</dbReference>
<comment type="subcellular location">
    <subcellularLocation>
        <location evidence="1">Membrane</location>
        <topology evidence="1">Single-pass type I membrane protein</topology>
    </subcellularLocation>
</comment>
<reference evidence="24" key="1">
    <citation type="submission" date="2025-08" db="UniProtKB">
        <authorList>
            <consortium name="Ensembl"/>
        </authorList>
    </citation>
    <scope>IDENTIFICATION</scope>
</reference>
<dbReference type="FunFam" id="2.60.40.60:FF:000039">
    <property type="entry name" value="FAT atypical cadherin 3"/>
    <property type="match status" value="1"/>
</dbReference>
<feature type="domain" description="EGF-like" evidence="22">
    <location>
        <begin position="4026"/>
        <end position="4062"/>
    </location>
</feature>
<feature type="domain" description="Cadherin" evidence="23">
    <location>
        <begin position="212"/>
        <end position="326"/>
    </location>
</feature>
<evidence type="ECO:0000256" key="17">
    <source>
        <dbReference type="PROSITE-ProRule" id="PRU00043"/>
    </source>
</evidence>
<dbReference type="InterPro" id="IPR000742">
    <property type="entry name" value="EGF"/>
</dbReference>
<dbReference type="PROSITE" id="PS00010">
    <property type="entry name" value="ASX_HYDROXYL"/>
    <property type="match status" value="2"/>
</dbReference>
<feature type="compositionally biased region" description="Polar residues" evidence="19">
    <location>
        <begin position="4808"/>
        <end position="4823"/>
    </location>
</feature>
<dbReference type="SUPFAM" id="SSF49313">
    <property type="entry name" value="Cadherin-like"/>
    <property type="match status" value="34"/>
</dbReference>
<dbReference type="PANTHER" id="PTHR24026">
    <property type="entry name" value="FAT ATYPICAL CADHERIN-RELATED"/>
    <property type="match status" value="1"/>
</dbReference>
<feature type="disulfide bond" evidence="18">
    <location>
        <begin position="4090"/>
        <end position="4099"/>
    </location>
</feature>
<dbReference type="GO" id="GO:0003007">
    <property type="term" value="P:heart morphogenesis"/>
    <property type="evidence" value="ECO:0007669"/>
    <property type="project" value="Ensembl"/>
</dbReference>
<dbReference type="GeneID" id="109309340"/>
<dbReference type="PROSITE" id="PS01186">
    <property type="entry name" value="EGF_2"/>
    <property type="match status" value="3"/>
</dbReference>
<feature type="domain" description="EGF-like" evidence="22">
    <location>
        <begin position="4288"/>
        <end position="4324"/>
    </location>
</feature>
<dbReference type="GO" id="GO:0007009">
    <property type="term" value="P:plasma membrane organization"/>
    <property type="evidence" value="ECO:0007669"/>
    <property type="project" value="Ensembl"/>
</dbReference>
<gene>
    <name evidence="24" type="primary">FAT4</name>
</gene>
<dbReference type="FunFam" id="2.60.40.60:FF:000118">
    <property type="entry name" value="protocadherin Fat 4"/>
    <property type="match status" value="1"/>
</dbReference>
<evidence type="ECO:0000259" key="23">
    <source>
        <dbReference type="PROSITE" id="PS50268"/>
    </source>
</evidence>
<evidence type="ECO:0000256" key="1">
    <source>
        <dbReference type="ARBA" id="ARBA00004479"/>
    </source>
</evidence>
<dbReference type="GO" id="GO:0045177">
    <property type="term" value="C:apical part of cell"/>
    <property type="evidence" value="ECO:0007669"/>
    <property type="project" value="Ensembl"/>
</dbReference>
<dbReference type="GO" id="GO:0060122">
    <property type="term" value="P:inner ear receptor cell stereocilium organization"/>
    <property type="evidence" value="ECO:0007669"/>
    <property type="project" value="Ensembl"/>
</dbReference>
<dbReference type="PROSITE" id="PS50025">
    <property type="entry name" value="LAM_G_DOMAIN"/>
    <property type="match status" value="2"/>
</dbReference>
<dbReference type="GO" id="GO:0005509">
    <property type="term" value="F:calcium ion binding"/>
    <property type="evidence" value="ECO:0007669"/>
    <property type="project" value="UniProtKB-UniRule"/>
</dbReference>
<dbReference type="FunFam" id="2.60.40.60:FF:000171">
    <property type="entry name" value="FAT atypical cadherin 4"/>
    <property type="match status" value="1"/>
</dbReference>
<dbReference type="GO" id="GO:0005886">
    <property type="term" value="C:plasma membrane"/>
    <property type="evidence" value="ECO:0007669"/>
    <property type="project" value="UniProtKB-SubCell"/>
</dbReference>
<keyword evidence="2 18" id="KW-0245">EGF-like domain</keyword>
<dbReference type="FunFam" id="2.60.40.60:FF:000180">
    <property type="entry name" value="FAT atypical cadherin 4"/>
    <property type="match status" value="1"/>
</dbReference>
<dbReference type="SMART" id="SM00179">
    <property type="entry name" value="EGF_CA"/>
    <property type="match status" value="5"/>
</dbReference>
<dbReference type="FunFam" id="2.60.40.60:FF:000131">
    <property type="entry name" value="FAT atypical cadherin 4"/>
    <property type="match status" value="1"/>
</dbReference>
<feature type="region of interest" description="Disordered" evidence="19">
    <location>
        <begin position="4662"/>
        <end position="4708"/>
    </location>
</feature>
<feature type="compositionally biased region" description="Basic and acidic residues" evidence="19">
    <location>
        <begin position="4934"/>
        <end position="4946"/>
    </location>
</feature>
<feature type="region of interest" description="Disordered" evidence="19">
    <location>
        <begin position="1"/>
        <end position="63"/>
    </location>
</feature>
<feature type="domain" description="Laminin G" evidence="21">
    <location>
        <begin position="4101"/>
        <end position="4285"/>
    </location>
</feature>
<evidence type="ECO:0000313" key="24">
    <source>
        <dbReference type="Ensembl" id="ENSCPRP00005006647.1"/>
    </source>
</evidence>
<name>A0A7M4E9W7_CROPO</name>
<feature type="domain" description="Cadherin" evidence="23">
    <location>
        <begin position="1754"/>
        <end position="1864"/>
    </location>
</feature>
<dbReference type="Pfam" id="PF00028">
    <property type="entry name" value="Cadherin"/>
    <property type="match status" value="33"/>
</dbReference>
<dbReference type="Pfam" id="PF07645">
    <property type="entry name" value="EGF_CA"/>
    <property type="match status" value="2"/>
</dbReference>
<feature type="domain" description="Cadherin" evidence="23">
    <location>
        <begin position="576"/>
        <end position="696"/>
    </location>
</feature>
<dbReference type="OrthoDB" id="6252479at2759"/>
<dbReference type="GO" id="GO:0007219">
    <property type="term" value="P:Notch signaling pathway"/>
    <property type="evidence" value="ECO:0007669"/>
    <property type="project" value="Ensembl"/>
</dbReference>
<feature type="domain" description="Cadherin" evidence="23">
    <location>
        <begin position="2489"/>
        <end position="2592"/>
    </location>
</feature>
<feature type="region of interest" description="Disordered" evidence="19">
    <location>
        <begin position="4808"/>
        <end position="4837"/>
    </location>
</feature>
<feature type="domain" description="Cadherin" evidence="23">
    <location>
        <begin position="327"/>
        <end position="438"/>
    </location>
</feature>
<dbReference type="InterPro" id="IPR001791">
    <property type="entry name" value="Laminin_G"/>
</dbReference>
<feature type="domain" description="Cadherin" evidence="23">
    <location>
        <begin position="2796"/>
        <end position="2899"/>
    </location>
</feature>
<keyword evidence="4 20" id="KW-0812">Transmembrane</keyword>
<dbReference type="FunFam" id="2.60.40.60:FF:000081">
    <property type="entry name" value="protocadherin Fat 4"/>
    <property type="match status" value="1"/>
</dbReference>
<dbReference type="Gene3D" id="2.60.40.60">
    <property type="entry name" value="Cadherins"/>
    <property type="match status" value="34"/>
</dbReference>
<dbReference type="Pfam" id="PF02210">
    <property type="entry name" value="Laminin_G_2"/>
    <property type="match status" value="2"/>
</dbReference>
<accession>A0A7M4E9W7</accession>
<dbReference type="InterPro" id="IPR001881">
    <property type="entry name" value="EGF-like_Ca-bd_dom"/>
</dbReference>
<feature type="disulfide bond" evidence="18">
    <location>
        <begin position="4578"/>
        <end position="4587"/>
    </location>
</feature>
<dbReference type="GO" id="GO:0035329">
    <property type="term" value="P:hippo signaling"/>
    <property type="evidence" value="ECO:0007669"/>
    <property type="project" value="Ensembl"/>
</dbReference>
<dbReference type="PROSITE" id="PS50026">
    <property type="entry name" value="EGF_3"/>
    <property type="match status" value="6"/>
</dbReference>
<feature type="domain" description="Cadherin" evidence="23">
    <location>
        <begin position="1865"/>
        <end position="1965"/>
    </location>
</feature>
<dbReference type="FunFam" id="2.10.25.10:FF:000151">
    <property type="entry name" value="FAT atypical cadherin 4"/>
    <property type="match status" value="1"/>
</dbReference>
<evidence type="ECO:0000256" key="13">
    <source>
        <dbReference type="ARBA" id="ARBA00062851"/>
    </source>
</evidence>
<keyword evidence="10 20" id="KW-0472">Membrane</keyword>
<dbReference type="FunFam" id="2.60.40.60:FF:000101">
    <property type="entry name" value="FAT atypical cadherin 4"/>
    <property type="match status" value="1"/>
</dbReference>
<feature type="domain" description="EGF-like" evidence="22">
    <location>
        <begin position="3988"/>
        <end position="4024"/>
    </location>
</feature>
<feature type="compositionally biased region" description="Low complexity" evidence="19">
    <location>
        <begin position="1"/>
        <end position="29"/>
    </location>
</feature>
<feature type="domain" description="Cadherin" evidence="23">
    <location>
        <begin position="2384"/>
        <end position="2488"/>
    </location>
</feature>
<dbReference type="GO" id="GO:0001658">
    <property type="term" value="P:branching involved in ureteric bud morphogenesis"/>
    <property type="evidence" value="ECO:0007669"/>
    <property type="project" value="Ensembl"/>
</dbReference>
<dbReference type="FunFam" id="2.60.40.60:FF:000138">
    <property type="entry name" value="FAT atypical cadherin 4"/>
    <property type="match status" value="1"/>
</dbReference>
<dbReference type="FunFam" id="2.10.25.10:FF:000344">
    <property type="entry name" value="FAT atypical cadherin 4"/>
    <property type="match status" value="1"/>
</dbReference>
<keyword evidence="12" id="KW-0325">Glycoprotein</keyword>
<feature type="disulfide bond" evidence="18">
    <location>
        <begin position="4052"/>
        <end position="4061"/>
    </location>
</feature>
<dbReference type="PROSITE" id="PS00232">
    <property type="entry name" value="CADHERIN_1"/>
    <property type="match status" value="20"/>
</dbReference>
<dbReference type="FunFam" id="2.60.40.60:FF:000020">
    <property type="entry name" value="Dachsous cadherin-related 1b"/>
    <property type="match status" value="2"/>
</dbReference>
<protein>
    <recommendedName>
        <fullName evidence="14">Protocadherin Fat 4</fullName>
    </recommendedName>
    <alternativeName>
        <fullName evidence="16">FAT tumor suppressor homolog 4</fullName>
    </alternativeName>
    <alternativeName>
        <fullName evidence="15">Fat-like cadherin protein FAT-J</fullName>
    </alternativeName>
</protein>
<dbReference type="RefSeq" id="XP_019389570.1">
    <property type="nucleotide sequence ID" value="XM_019534025.1"/>
</dbReference>
<keyword evidence="7 17" id="KW-0106">Calcium</keyword>
<dbReference type="PROSITE" id="PS00022">
    <property type="entry name" value="EGF_1"/>
    <property type="match status" value="7"/>
</dbReference>
<dbReference type="GO" id="GO:0072307">
    <property type="term" value="P:regulation of metanephric nephron tubule epithelial cell differentiation"/>
    <property type="evidence" value="ECO:0007669"/>
    <property type="project" value="Ensembl"/>
</dbReference>
<evidence type="ECO:0000256" key="14">
    <source>
        <dbReference type="ARBA" id="ARBA00070347"/>
    </source>
</evidence>
<dbReference type="GO" id="GO:0001736">
    <property type="term" value="P:establishment of planar polarity"/>
    <property type="evidence" value="ECO:0007669"/>
    <property type="project" value="UniProtKB-ARBA"/>
</dbReference>
<dbReference type="FunFam" id="2.60.40.60:FF:000144">
    <property type="entry name" value="FAT atypical cadherin 4"/>
    <property type="match status" value="1"/>
</dbReference>
<dbReference type="FunFam" id="2.60.40.60:FF:000114">
    <property type="entry name" value="FAT atypical cadherin 4"/>
    <property type="match status" value="2"/>
</dbReference>
<feature type="domain" description="Cadherin" evidence="23">
    <location>
        <begin position="2069"/>
        <end position="2175"/>
    </location>
</feature>
<feature type="domain" description="Cadherin" evidence="23">
    <location>
        <begin position="2899"/>
        <end position="2998"/>
    </location>
</feature>
<feature type="domain" description="Cadherin" evidence="23">
    <location>
        <begin position="3321"/>
        <end position="3424"/>
    </location>
</feature>
<dbReference type="InterPro" id="IPR009030">
    <property type="entry name" value="Growth_fac_rcpt_cys_sf"/>
</dbReference>
<dbReference type="InterPro" id="IPR015919">
    <property type="entry name" value="Cadherin-like_sf"/>
</dbReference>
<dbReference type="PROSITE" id="PS50268">
    <property type="entry name" value="CADHERIN_2"/>
    <property type="match status" value="34"/>
</dbReference>
<evidence type="ECO:0000256" key="16">
    <source>
        <dbReference type="ARBA" id="ARBA00081404"/>
    </source>
</evidence>
<feature type="domain" description="Cadherin" evidence="23">
    <location>
        <begin position="2175"/>
        <end position="2278"/>
    </location>
</feature>
<organism evidence="24 25">
    <name type="scientific">Crocodylus porosus</name>
    <name type="common">Saltwater crocodile</name>
    <name type="synonym">Estuarine crocodile</name>
    <dbReference type="NCBI Taxonomy" id="8502"/>
    <lineage>
        <taxon>Eukaryota</taxon>
        <taxon>Metazoa</taxon>
        <taxon>Chordata</taxon>
        <taxon>Craniata</taxon>
        <taxon>Vertebrata</taxon>
        <taxon>Euteleostomi</taxon>
        <taxon>Archelosauria</taxon>
        <taxon>Archosauria</taxon>
        <taxon>Crocodylia</taxon>
        <taxon>Longirostres</taxon>
        <taxon>Crocodylidae</taxon>
        <taxon>Crocodylus</taxon>
    </lineage>
</organism>
<feature type="domain" description="Cadherin" evidence="23">
    <location>
        <begin position="1440"/>
        <end position="1544"/>
    </location>
</feature>
<evidence type="ECO:0000256" key="12">
    <source>
        <dbReference type="ARBA" id="ARBA00023180"/>
    </source>
</evidence>
<dbReference type="FunFam" id="2.60.40.60:FF:000170">
    <property type="entry name" value="FAT atypical cadherin 4"/>
    <property type="match status" value="1"/>
</dbReference>
<dbReference type="FunFam" id="2.60.120.200:FF:000030">
    <property type="entry name" value="FAT atypical cadherin 4"/>
    <property type="match status" value="1"/>
</dbReference>
<feature type="domain" description="Cadherin" evidence="23">
    <location>
        <begin position="1121"/>
        <end position="1224"/>
    </location>
</feature>
<evidence type="ECO:0000256" key="5">
    <source>
        <dbReference type="ARBA" id="ARBA00022729"/>
    </source>
</evidence>
<dbReference type="CDD" id="cd00054">
    <property type="entry name" value="EGF_CA"/>
    <property type="match status" value="5"/>
</dbReference>
<keyword evidence="8" id="KW-0130">Cell adhesion</keyword>
<feature type="domain" description="Cadherin" evidence="23">
    <location>
        <begin position="146"/>
        <end position="211"/>
    </location>
</feature>
<keyword evidence="6" id="KW-0677">Repeat</keyword>
<feature type="domain" description="Cadherin" evidence="23">
    <location>
        <begin position="918"/>
        <end position="1017"/>
    </location>
</feature>
<dbReference type="FunFam" id="2.60.40.60:FF:000135">
    <property type="entry name" value="cadherin-23 isoform X1"/>
    <property type="match status" value="1"/>
</dbReference>
<keyword evidence="5" id="KW-0732">Signal</keyword>
<dbReference type="FunFam" id="2.60.40.60:FF:000115">
    <property type="entry name" value="FAT atypical cadherin 4"/>
    <property type="match status" value="1"/>
</dbReference>
<keyword evidence="9 20" id="KW-1133">Transmembrane helix</keyword>
<evidence type="ECO:0000256" key="20">
    <source>
        <dbReference type="SAM" id="Phobius"/>
    </source>
</evidence>
<dbReference type="FunFam" id="2.10.25.10:FF:000335">
    <property type="entry name" value="protocadherin Fat 4 isoform X2"/>
    <property type="match status" value="1"/>
</dbReference>
<keyword evidence="3" id="KW-0597">Phosphoprotein</keyword>
<evidence type="ECO:0000313" key="25">
    <source>
        <dbReference type="Proteomes" id="UP000594220"/>
    </source>
</evidence>
<dbReference type="GeneTree" id="ENSGT00940000155719"/>
<dbReference type="InterPro" id="IPR013320">
    <property type="entry name" value="ConA-like_dom_sf"/>
</dbReference>
<feature type="domain" description="EGF-like" evidence="22">
    <location>
        <begin position="3928"/>
        <end position="3986"/>
    </location>
</feature>
<feature type="domain" description="Cadherin" evidence="23">
    <location>
        <begin position="1225"/>
        <end position="1334"/>
    </location>
</feature>
<evidence type="ECO:0000256" key="4">
    <source>
        <dbReference type="ARBA" id="ARBA00022692"/>
    </source>
</evidence>
<dbReference type="FunFam" id="2.60.40.60:FF:000010">
    <property type="entry name" value="Cadherin EGF LAG seven-pass G-type receptor 3"/>
    <property type="match status" value="5"/>
</dbReference>
<reference evidence="24" key="2">
    <citation type="submission" date="2025-09" db="UniProtKB">
        <authorList>
            <consortium name="Ensembl"/>
        </authorList>
    </citation>
    <scope>IDENTIFICATION</scope>
</reference>
<evidence type="ECO:0000256" key="7">
    <source>
        <dbReference type="ARBA" id="ARBA00022837"/>
    </source>
</evidence>
<dbReference type="FunFam" id="2.60.40.60:FF:000174">
    <property type="entry name" value="FAT atypical cadherin 4"/>
    <property type="match status" value="1"/>
</dbReference>
<dbReference type="InterPro" id="IPR013032">
    <property type="entry name" value="EGF-like_CS"/>
</dbReference>
<evidence type="ECO:0000259" key="22">
    <source>
        <dbReference type="PROSITE" id="PS50026"/>
    </source>
</evidence>
<evidence type="ECO:0000256" key="11">
    <source>
        <dbReference type="ARBA" id="ARBA00023157"/>
    </source>
</evidence>
<dbReference type="FunFam" id="2.60.120.200:FF:000083">
    <property type="entry name" value="FAT atypical cadherin 4"/>
    <property type="match status" value="1"/>
</dbReference>
<evidence type="ECO:0000256" key="19">
    <source>
        <dbReference type="SAM" id="MobiDB-lite"/>
    </source>
</evidence>
<feature type="domain" description="Cadherin" evidence="23">
    <location>
        <begin position="814"/>
        <end position="917"/>
    </location>
</feature>
<evidence type="ECO:0000256" key="8">
    <source>
        <dbReference type="ARBA" id="ARBA00022889"/>
    </source>
</evidence>
<dbReference type="FunFam" id="2.60.40.60:FF:000024">
    <property type="entry name" value="FAT atypical cadherin 3"/>
    <property type="match status" value="3"/>
</dbReference>
<dbReference type="FunFam" id="2.10.25.10:FF:000293">
    <property type="entry name" value="FAT atypical cadherin 4"/>
    <property type="match status" value="1"/>
</dbReference>
<dbReference type="OMA" id="AGGMRKY"/>
<dbReference type="FunFam" id="2.60.40.60:FF:000106">
    <property type="entry name" value="FAT atypical cadherin 4"/>
    <property type="match status" value="1"/>
</dbReference>
<dbReference type="InterPro" id="IPR020894">
    <property type="entry name" value="Cadherin_CS"/>
</dbReference>
<feature type="compositionally biased region" description="Basic and acidic residues" evidence="19">
    <location>
        <begin position="5099"/>
        <end position="5109"/>
    </location>
</feature>
<dbReference type="FunFam" id="2.60.40.60:FF:000143">
    <property type="entry name" value="FAT atypical cadherin 4"/>
    <property type="match status" value="1"/>
</dbReference>
<dbReference type="PANTHER" id="PTHR24026:SF126">
    <property type="entry name" value="PROTOCADHERIN FAT 4"/>
    <property type="match status" value="1"/>
</dbReference>
<feature type="disulfide bond" evidence="18">
    <location>
        <begin position="3976"/>
        <end position="3985"/>
    </location>
</feature>
<feature type="domain" description="Laminin G" evidence="21">
    <location>
        <begin position="4343"/>
        <end position="4523"/>
    </location>
</feature>
<comment type="subunit">
    <text evidence="13">Heterophilic interaction with DCHS1; this interaction affects their respective protein levels. Interacts (via cytoplasmic domain) with MPDZ. Forms a complex with PALS1 and MPDZ.</text>
</comment>
<keyword evidence="11 18" id="KW-1015">Disulfide bond</keyword>
<dbReference type="GO" id="GO:0007156">
    <property type="term" value="P:homophilic cell adhesion via plasma membrane adhesion molecules"/>
    <property type="evidence" value="ECO:0007669"/>
    <property type="project" value="InterPro"/>
</dbReference>
<dbReference type="FunFam" id="2.60.40.60:FF:000134">
    <property type="entry name" value="protocadherin Fat 4"/>
    <property type="match status" value="1"/>
</dbReference>
<dbReference type="GO" id="GO:0043931">
    <property type="term" value="P:ossification involved in bone maturation"/>
    <property type="evidence" value="ECO:0007669"/>
    <property type="project" value="Ensembl"/>
</dbReference>
<evidence type="ECO:0000256" key="2">
    <source>
        <dbReference type="ARBA" id="ARBA00022536"/>
    </source>
</evidence>
<evidence type="ECO:0000256" key="15">
    <source>
        <dbReference type="ARBA" id="ARBA00076313"/>
    </source>
</evidence>
<feature type="compositionally biased region" description="Polar residues" evidence="19">
    <location>
        <begin position="4879"/>
        <end position="4891"/>
    </location>
</feature>
<feature type="disulfide bond" evidence="18">
    <location>
        <begin position="4014"/>
        <end position="4023"/>
    </location>
</feature>
<dbReference type="FunFam" id="2.60.40.60:FF:000110">
    <property type="entry name" value="FAT atypical cadherin 4"/>
    <property type="match status" value="1"/>
</dbReference>
<evidence type="ECO:0000256" key="6">
    <source>
        <dbReference type="ARBA" id="ARBA00022737"/>
    </source>
</evidence>
<dbReference type="SUPFAM" id="SSF57184">
    <property type="entry name" value="Growth factor receptor domain"/>
    <property type="match status" value="1"/>
</dbReference>
<feature type="disulfide bond" evidence="18">
    <location>
        <begin position="4314"/>
        <end position="4323"/>
    </location>
</feature>
<dbReference type="SUPFAM" id="SSF49899">
    <property type="entry name" value="Concanavalin A-like lectins/glucanases"/>
    <property type="match status" value="2"/>
</dbReference>
<dbReference type="GO" id="GO:0008543">
    <property type="term" value="P:fibroblast growth factor receptor signaling pathway"/>
    <property type="evidence" value="ECO:0007669"/>
    <property type="project" value="Ensembl"/>
</dbReference>
<feature type="region of interest" description="Disordered" evidence="19">
    <location>
        <begin position="4919"/>
        <end position="5033"/>
    </location>
</feature>
<feature type="domain" description="EGF-like" evidence="22">
    <location>
        <begin position="4551"/>
        <end position="4588"/>
    </location>
</feature>
<dbReference type="Gene3D" id="2.10.25.10">
    <property type="entry name" value="Laminin"/>
    <property type="match status" value="6"/>
</dbReference>
<evidence type="ECO:0000256" key="3">
    <source>
        <dbReference type="ARBA" id="ARBA00022553"/>
    </source>
</evidence>
<feature type="domain" description="Cadherin" evidence="23">
    <location>
        <begin position="1668"/>
        <end position="1753"/>
    </location>
</feature>
<feature type="region of interest" description="Disordered" evidence="19">
    <location>
        <begin position="5082"/>
        <end position="5109"/>
    </location>
</feature>
<dbReference type="Pfam" id="PF12661">
    <property type="entry name" value="hEGF"/>
    <property type="match status" value="1"/>
</dbReference>
<feature type="domain" description="Cadherin" evidence="23">
    <location>
        <begin position="3635"/>
        <end position="3742"/>
    </location>
</feature>
<evidence type="ECO:0000259" key="21">
    <source>
        <dbReference type="PROSITE" id="PS50025"/>
    </source>
</evidence>
<dbReference type="FunFam" id="2.60.40.60:FF:000137">
    <property type="entry name" value="FAT atypical cadherin 4"/>
    <property type="match status" value="1"/>
</dbReference>
<dbReference type="CDD" id="cd00110">
    <property type="entry name" value="LamG"/>
    <property type="match status" value="2"/>
</dbReference>
<evidence type="ECO:0000256" key="10">
    <source>
        <dbReference type="ARBA" id="ARBA00023136"/>
    </source>
</evidence>
<feature type="domain" description="Cadherin" evidence="23">
    <location>
        <begin position="1966"/>
        <end position="2068"/>
    </location>
</feature>
<dbReference type="FunFam" id="2.60.40.60:FF:000176">
    <property type="entry name" value="FAT atypical cadherin 4"/>
    <property type="match status" value="1"/>
</dbReference>
<feature type="domain" description="Cadherin" evidence="23">
    <location>
        <begin position="3531"/>
        <end position="3636"/>
    </location>
</feature>
<dbReference type="FunFam" id="2.60.40.60:FF:000154">
    <property type="entry name" value="FAT atypical cadherin 4"/>
    <property type="match status" value="1"/>
</dbReference>
<dbReference type="Ensembl" id="ENSCPRT00005007792.1">
    <property type="protein sequence ID" value="ENSCPRP00005006647.1"/>
    <property type="gene ID" value="ENSCPRG00005004736.1"/>
</dbReference>
<feature type="transmembrane region" description="Helical" evidence="20">
    <location>
        <begin position="4625"/>
        <end position="4650"/>
    </location>
</feature>
<feature type="region of interest" description="Disordered" evidence="19">
    <location>
        <begin position="4873"/>
        <end position="4898"/>
    </location>
</feature>
<feature type="domain" description="Cadherin" evidence="23">
    <location>
        <begin position="1018"/>
        <end position="1120"/>
    </location>
</feature>